<evidence type="ECO:0000313" key="2">
    <source>
        <dbReference type="EMBL" id="CQH49852.1"/>
    </source>
</evidence>
<evidence type="ECO:0000313" key="3">
    <source>
        <dbReference type="Proteomes" id="UP000066737"/>
    </source>
</evidence>
<keyword evidence="3" id="KW-1185">Reference proteome</keyword>
<proteinExistence type="predicted"/>
<name>A0A0U5H2V3_9EURY</name>
<sequence>MGDAVEASDDHSHWNDPQTAPTGADDTARGRLGRRARTPKFTLYASILPLVIQE</sequence>
<dbReference type="EMBL" id="LN831302">
    <property type="protein sequence ID" value="CQH49852.1"/>
    <property type="molecule type" value="Genomic_DNA"/>
</dbReference>
<dbReference type="AlphaFoldDB" id="A0A0U5H2V3"/>
<accession>A0A0U5H2V3</accession>
<dbReference type="STRING" id="1407499.HHUB_1567"/>
<protein>
    <submittedName>
        <fullName evidence="2">Uncharacterized protein</fullName>
    </submittedName>
</protein>
<reference evidence="3" key="1">
    <citation type="journal article" date="2016" name="Environ. Microbiol.">
        <title>The complete genome of a viable archaeum isolated from 123-million-year-old rock salt.</title>
        <authorList>
            <person name="Jaakkola S.T."/>
            <person name="Pfeiffer F."/>
            <person name="Ravantti J.J."/>
            <person name="Guo Q."/>
            <person name="Liu Y."/>
            <person name="Chen X."/>
            <person name="Ma H."/>
            <person name="Yang C."/>
            <person name="Oksanen H.M."/>
            <person name="Bamford D.H."/>
        </authorList>
    </citation>
    <scope>NUCLEOTIDE SEQUENCE</scope>
    <source>
        <strain evidence="3">JI20-1</strain>
    </source>
</reference>
<dbReference type="Proteomes" id="UP000066737">
    <property type="component" value="Chromosome I"/>
</dbReference>
<evidence type="ECO:0000256" key="1">
    <source>
        <dbReference type="SAM" id="MobiDB-lite"/>
    </source>
</evidence>
<gene>
    <name evidence="2" type="ORF">HHUB_1567</name>
</gene>
<organism evidence="2 3">
    <name type="scientific">Halobacterium hubeiense</name>
    <dbReference type="NCBI Taxonomy" id="1407499"/>
    <lineage>
        <taxon>Archaea</taxon>
        <taxon>Methanobacteriati</taxon>
        <taxon>Methanobacteriota</taxon>
        <taxon>Stenosarchaea group</taxon>
        <taxon>Halobacteria</taxon>
        <taxon>Halobacteriales</taxon>
        <taxon>Halobacteriaceae</taxon>
        <taxon>Halobacterium</taxon>
    </lineage>
</organism>
<feature type="region of interest" description="Disordered" evidence="1">
    <location>
        <begin position="1"/>
        <end position="35"/>
    </location>
</feature>
<dbReference type="KEGG" id="hhb:Hhub_1567"/>